<organism evidence="2 3">
    <name type="scientific">miscellaneous Crenarchaeota group-1 archaeon SG8-32-1</name>
    <dbReference type="NCBI Taxonomy" id="1685124"/>
    <lineage>
        <taxon>Archaea</taxon>
        <taxon>Candidatus Bathyarchaeota</taxon>
        <taxon>MCG-1</taxon>
    </lineage>
</organism>
<sequence length="254" mass="27910">HQTIEQVPISWAHSPGITLDMAINGPLQCNYEKMAEEADKLLQQLQNTKKLHITAPGGTDIEVEVPKQVKFDTDCVIVPPNVYGKPGKFGNLPVGEVWSQKGEIIQVVNKETGKEESQNYPVKQVANGTLVCDVTAGGYSGKINPEKPITVQFKDGVLTDFKCEDRALDSIKEDIATSQKRYGLPTVLEEVGIGLNEKARITGNMLEDEKIRGTCHLAPGNIRCHVDMLVDKPTITVCYIDETTKEIIRNGDPA</sequence>
<reference evidence="2 3" key="1">
    <citation type="submission" date="2015-06" db="EMBL/GenBank/DDBJ databases">
        <title>New insights into the roles of widespread benthic archaea in carbon and nitrogen cycling.</title>
        <authorList>
            <person name="Lazar C.S."/>
            <person name="Baker B.J."/>
            <person name="Seitz K.W."/>
            <person name="Hyde A.S."/>
            <person name="Dick G.J."/>
            <person name="Hinrichs K.-U."/>
            <person name="Teske A.P."/>
        </authorList>
    </citation>
    <scope>NUCLEOTIDE SEQUENCE [LARGE SCALE GENOMIC DNA]</scope>
    <source>
        <strain evidence="2">SG8-32-1</strain>
    </source>
</reference>
<keyword evidence="1" id="KW-0479">Metal-binding</keyword>
<dbReference type="InterPro" id="IPR052170">
    <property type="entry name" value="M29_Exopeptidase"/>
</dbReference>
<dbReference type="SUPFAM" id="SSF144052">
    <property type="entry name" value="Thermophilic metalloprotease-like"/>
    <property type="match status" value="1"/>
</dbReference>
<accession>A0A0M0BN02</accession>
<evidence type="ECO:0000313" key="2">
    <source>
        <dbReference type="EMBL" id="KON29720.1"/>
    </source>
</evidence>
<feature type="non-terminal residue" evidence="2">
    <location>
        <position position="1"/>
    </location>
</feature>
<dbReference type="EMBL" id="LFWU01000146">
    <property type="protein sequence ID" value="KON29720.1"/>
    <property type="molecule type" value="Genomic_DNA"/>
</dbReference>
<comment type="caution">
    <text evidence="2">The sequence shown here is derived from an EMBL/GenBank/DDBJ whole genome shotgun (WGS) entry which is preliminary data.</text>
</comment>
<evidence type="ECO:0008006" key="4">
    <source>
        <dbReference type="Google" id="ProtNLM"/>
    </source>
</evidence>
<gene>
    <name evidence="2" type="ORF">AC477_05590</name>
</gene>
<proteinExistence type="predicted"/>
<evidence type="ECO:0000313" key="3">
    <source>
        <dbReference type="Proteomes" id="UP000037237"/>
    </source>
</evidence>
<dbReference type="Proteomes" id="UP000037237">
    <property type="component" value="Unassembled WGS sequence"/>
</dbReference>
<dbReference type="PANTHER" id="PTHR34448:SF1">
    <property type="entry name" value="BLL6088 PROTEIN"/>
    <property type="match status" value="1"/>
</dbReference>
<dbReference type="PATRIC" id="fig|1685124.3.peg.1142"/>
<dbReference type="GO" id="GO:0046872">
    <property type="term" value="F:metal ion binding"/>
    <property type="evidence" value="ECO:0007669"/>
    <property type="project" value="UniProtKB-KW"/>
</dbReference>
<dbReference type="AlphaFoldDB" id="A0A0M0BN02"/>
<protein>
    <recommendedName>
        <fullName evidence="4">Leucyl aminopeptidase</fullName>
    </recommendedName>
</protein>
<evidence type="ECO:0000256" key="1">
    <source>
        <dbReference type="ARBA" id="ARBA00022723"/>
    </source>
</evidence>
<dbReference type="PANTHER" id="PTHR34448">
    <property type="entry name" value="AMINOPEPTIDASE"/>
    <property type="match status" value="1"/>
</dbReference>
<name>A0A0M0BN02_9ARCH</name>